<evidence type="ECO:0000256" key="1">
    <source>
        <dbReference type="ARBA" id="ARBA00001974"/>
    </source>
</evidence>
<proteinExistence type="inferred from homology"/>
<dbReference type="FunFam" id="2.40.110.10:FF:000002">
    <property type="entry name" value="Acyl-CoA dehydrogenase fadE12"/>
    <property type="match status" value="1"/>
</dbReference>
<keyword evidence="5" id="KW-0274">FAD</keyword>
<evidence type="ECO:0000256" key="12">
    <source>
        <dbReference type="ARBA" id="ARBA00075603"/>
    </source>
</evidence>
<dbReference type="FunFam" id="1.20.140.10:FF:000004">
    <property type="entry name" value="Acyl-CoA dehydrogenase FadE25"/>
    <property type="match status" value="1"/>
</dbReference>
<dbReference type="InterPro" id="IPR037069">
    <property type="entry name" value="AcylCoA_DH/ox_N_sf"/>
</dbReference>
<keyword evidence="3" id="KW-0285">Flavoprotein</keyword>
<dbReference type="GO" id="GO:0003995">
    <property type="term" value="F:acyl-CoA dehydrogenase activity"/>
    <property type="evidence" value="ECO:0007669"/>
    <property type="project" value="InterPro"/>
</dbReference>
<dbReference type="GO" id="GO:0016787">
    <property type="term" value="F:hydrolase activity"/>
    <property type="evidence" value="ECO:0007669"/>
    <property type="project" value="UniProtKB-KW"/>
</dbReference>
<evidence type="ECO:0000256" key="3">
    <source>
        <dbReference type="ARBA" id="ARBA00022630"/>
    </source>
</evidence>
<evidence type="ECO:0000256" key="2">
    <source>
        <dbReference type="ARBA" id="ARBA00009347"/>
    </source>
</evidence>
<evidence type="ECO:0000313" key="16">
    <source>
        <dbReference type="EMBL" id="SIT46647.1"/>
    </source>
</evidence>
<dbReference type="InterPro" id="IPR006089">
    <property type="entry name" value="Acyl-CoA_DH_CS"/>
</dbReference>
<reference evidence="16" key="1">
    <citation type="submission" date="2016-12" db="EMBL/GenBank/DDBJ databases">
        <authorList>
            <person name="Moulin L."/>
        </authorList>
    </citation>
    <scope>NUCLEOTIDE SEQUENCE [LARGE SCALE GENOMIC DNA]</scope>
    <source>
        <strain evidence="16">STM 7183</strain>
    </source>
</reference>
<dbReference type="OrthoDB" id="9770681at2"/>
<organism evidence="16 17">
    <name type="scientific">Paraburkholderia piptadeniae</name>
    <dbReference type="NCBI Taxonomy" id="1701573"/>
    <lineage>
        <taxon>Bacteria</taxon>
        <taxon>Pseudomonadati</taxon>
        <taxon>Pseudomonadota</taxon>
        <taxon>Betaproteobacteria</taxon>
        <taxon>Burkholderiales</taxon>
        <taxon>Burkholderiaceae</taxon>
        <taxon>Paraburkholderia</taxon>
    </lineage>
</organism>
<keyword evidence="17" id="KW-1185">Reference proteome</keyword>
<sequence>MTQLDNEVSMIRETARRFVRNRLVPLEQQIETDDDVSTELLAQLRSEVAALGLYGFNLPESIGGPGLPAAAKVAILEEVTHTSVPLSEVFGHLPLQLTQADDRQRAELLPDILSGKKTVTYALTEPNAGSDLSGLRARAEKVAGGWVLNGSKHFISHAETADYIIVLAVTEPSAALKNKLTTFIVRRGNPGVVGMTRYRKMGWRGYHLNGFTLENCFVPDEDVLGARDAGFLGMMQSINHDRLLSASRSLGLSARAQSMACEYALERKAFGANLSQHQAIQFMVADNDVEIEAARMLICTAAEMIESEDPRAHVAACRAKLYASEMGCRVTDRVLQIFGGMGYMTELPIERFYRDARAFRIGEGTSEMQRIQIARAAFATAGGRHGL</sequence>
<dbReference type="Gene3D" id="1.20.140.10">
    <property type="entry name" value="Butyryl-CoA Dehydrogenase, subunit A, domain 3"/>
    <property type="match status" value="1"/>
</dbReference>
<gene>
    <name evidence="16" type="ORF">BN2476_520048</name>
</gene>
<dbReference type="PROSITE" id="PS00073">
    <property type="entry name" value="ACYL_COA_DH_2"/>
    <property type="match status" value="1"/>
</dbReference>
<dbReference type="Gene3D" id="1.10.540.10">
    <property type="entry name" value="Acyl-CoA dehydrogenase/oxidase, N-terminal domain"/>
    <property type="match status" value="1"/>
</dbReference>
<dbReference type="PROSITE" id="PS00072">
    <property type="entry name" value="ACYL_COA_DH_1"/>
    <property type="match status" value="1"/>
</dbReference>
<evidence type="ECO:0000256" key="7">
    <source>
        <dbReference type="ARBA" id="ARBA00052938"/>
    </source>
</evidence>
<dbReference type="InterPro" id="IPR036250">
    <property type="entry name" value="AcylCo_DH-like_C"/>
</dbReference>
<feature type="domain" description="Acyl-CoA dehydrogenase/oxidase N-terminal" evidence="15">
    <location>
        <begin position="7"/>
        <end position="116"/>
    </location>
</feature>
<dbReference type="InterPro" id="IPR046373">
    <property type="entry name" value="Acyl-CoA_Oxase/DH_mid-dom_sf"/>
</dbReference>
<comment type="subunit">
    <text evidence="9">Homotrimer or homotetramer.</text>
</comment>
<dbReference type="SUPFAM" id="SSF47203">
    <property type="entry name" value="Acyl-CoA dehydrogenase C-terminal domain-like"/>
    <property type="match status" value="1"/>
</dbReference>
<evidence type="ECO:0000256" key="5">
    <source>
        <dbReference type="ARBA" id="ARBA00022827"/>
    </source>
</evidence>
<comment type="cofactor">
    <cofactor evidence="1">
        <name>FAD</name>
        <dbReference type="ChEBI" id="CHEBI:57692"/>
    </cofactor>
</comment>
<evidence type="ECO:0000256" key="4">
    <source>
        <dbReference type="ARBA" id="ARBA00022801"/>
    </source>
</evidence>
<evidence type="ECO:0000256" key="9">
    <source>
        <dbReference type="ARBA" id="ARBA00065214"/>
    </source>
</evidence>
<dbReference type="Pfam" id="PF00441">
    <property type="entry name" value="Acyl-CoA_dh_1"/>
    <property type="match status" value="1"/>
</dbReference>
<dbReference type="PANTHER" id="PTHR43884:SF40">
    <property type="entry name" value="ACYL-COA DEHYDROGENASE"/>
    <property type="match status" value="1"/>
</dbReference>
<protein>
    <recommendedName>
        <fullName evidence="11">3-sulfinopropanoyl-CoA desulfinase</fullName>
        <ecNumber evidence="10">3.13.1.4</ecNumber>
    </recommendedName>
    <alternativeName>
        <fullName evidence="12">3-sulfinopropionyl coenzyme A desulfinase</fullName>
    </alternativeName>
</protein>
<evidence type="ECO:0000259" key="13">
    <source>
        <dbReference type="Pfam" id="PF00441"/>
    </source>
</evidence>
<dbReference type="SUPFAM" id="SSF56645">
    <property type="entry name" value="Acyl-CoA dehydrogenase NM domain-like"/>
    <property type="match status" value="1"/>
</dbReference>
<dbReference type="Proteomes" id="UP000195569">
    <property type="component" value="Unassembled WGS sequence"/>
</dbReference>
<keyword evidence="4" id="KW-0378">Hydrolase</keyword>
<dbReference type="InterPro" id="IPR006091">
    <property type="entry name" value="Acyl-CoA_Oxase/DH_mid-dom"/>
</dbReference>
<dbReference type="EC" id="3.13.1.4" evidence="10"/>
<evidence type="ECO:0000259" key="14">
    <source>
        <dbReference type="Pfam" id="PF02770"/>
    </source>
</evidence>
<dbReference type="CDD" id="cd00567">
    <property type="entry name" value="ACAD"/>
    <property type="match status" value="1"/>
</dbReference>
<comment type="caution">
    <text evidence="16">The sequence shown here is derived from an EMBL/GenBank/DDBJ whole genome shotgun (WGS) entry which is preliminary data.</text>
</comment>
<evidence type="ECO:0000259" key="15">
    <source>
        <dbReference type="Pfam" id="PF02771"/>
    </source>
</evidence>
<evidence type="ECO:0000313" key="17">
    <source>
        <dbReference type="Proteomes" id="UP000195569"/>
    </source>
</evidence>
<dbReference type="InterPro" id="IPR009075">
    <property type="entry name" value="AcylCo_DH/oxidase_C"/>
</dbReference>
<evidence type="ECO:0000256" key="10">
    <source>
        <dbReference type="ARBA" id="ARBA00066461"/>
    </source>
</evidence>
<dbReference type="Pfam" id="PF02771">
    <property type="entry name" value="Acyl-CoA_dh_N"/>
    <property type="match status" value="1"/>
</dbReference>
<feature type="domain" description="Acyl-CoA oxidase/dehydrogenase middle" evidence="14">
    <location>
        <begin position="121"/>
        <end position="216"/>
    </location>
</feature>
<dbReference type="AlphaFoldDB" id="A0A1N7SH88"/>
<dbReference type="GO" id="GO:0050660">
    <property type="term" value="F:flavin adenine dinucleotide binding"/>
    <property type="evidence" value="ECO:0007669"/>
    <property type="project" value="InterPro"/>
</dbReference>
<dbReference type="InterPro" id="IPR009100">
    <property type="entry name" value="AcylCoA_DH/oxidase_NM_dom_sf"/>
</dbReference>
<dbReference type="Gene3D" id="2.40.110.10">
    <property type="entry name" value="Butyryl-CoA Dehydrogenase, subunit A, domain 2"/>
    <property type="match status" value="1"/>
</dbReference>
<comment type="similarity">
    <text evidence="2">Belongs to the acyl-CoA dehydrogenase family.</text>
</comment>
<comment type="function">
    <text evidence="8">Catalyzes the conversion 3-sulfinopropanoyl-CoA (3SP-CoA) to propanoyl-CoA by abstraction of sulfite. Does not show dehydrogenase activity.</text>
</comment>
<dbReference type="EMBL" id="CYGY02000052">
    <property type="protein sequence ID" value="SIT46647.1"/>
    <property type="molecule type" value="Genomic_DNA"/>
</dbReference>
<keyword evidence="6" id="KW-0560">Oxidoreductase</keyword>
<feature type="domain" description="Acyl-CoA dehydrogenase/oxidase C-terminal" evidence="13">
    <location>
        <begin position="229"/>
        <end position="377"/>
    </location>
</feature>
<dbReference type="RefSeq" id="WP_087737225.1">
    <property type="nucleotide sequence ID" value="NZ_CYGY02000052.1"/>
</dbReference>
<name>A0A1N7SH88_9BURK</name>
<dbReference type="Pfam" id="PF02770">
    <property type="entry name" value="Acyl-CoA_dh_M"/>
    <property type="match status" value="1"/>
</dbReference>
<evidence type="ECO:0000256" key="8">
    <source>
        <dbReference type="ARBA" id="ARBA00058152"/>
    </source>
</evidence>
<evidence type="ECO:0000256" key="11">
    <source>
        <dbReference type="ARBA" id="ARBA00068311"/>
    </source>
</evidence>
<comment type="catalytic activity">
    <reaction evidence="7">
        <text>3-sulfinopropanoyl-CoA + H2O = propanoyl-CoA + sulfite + H(+)</text>
        <dbReference type="Rhea" id="RHEA:41624"/>
        <dbReference type="ChEBI" id="CHEBI:15377"/>
        <dbReference type="ChEBI" id="CHEBI:15378"/>
        <dbReference type="ChEBI" id="CHEBI:17359"/>
        <dbReference type="ChEBI" id="CHEBI:57392"/>
        <dbReference type="ChEBI" id="CHEBI:78349"/>
        <dbReference type="EC" id="3.13.1.4"/>
    </reaction>
    <physiologicalReaction direction="left-to-right" evidence="7">
        <dbReference type="Rhea" id="RHEA:41625"/>
    </physiologicalReaction>
</comment>
<evidence type="ECO:0000256" key="6">
    <source>
        <dbReference type="ARBA" id="ARBA00023002"/>
    </source>
</evidence>
<accession>A0A1N7SH88</accession>
<dbReference type="InterPro" id="IPR013786">
    <property type="entry name" value="AcylCoA_DH/ox_N"/>
</dbReference>
<dbReference type="PANTHER" id="PTHR43884">
    <property type="entry name" value="ACYL-COA DEHYDROGENASE"/>
    <property type="match status" value="1"/>
</dbReference>